<dbReference type="PROSITE" id="PS50878">
    <property type="entry name" value="RT_POL"/>
    <property type="match status" value="1"/>
</dbReference>
<dbReference type="EMBL" id="JAUUTY010000007">
    <property type="protein sequence ID" value="KAK1609205.1"/>
    <property type="molecule type" value="Genomic_DNA"/>
</dbReference>
<dbReference type="CDD" id="cd01650">
    <property type="entry name" value="RT_nLTR_like"/>
    <property type="match status" value="1"/>
</dbReference>
<comment type="caution">
    <text evidence="2">The sequence shown here is derived from an EMBL/GenBank/DDBJ whole genome shotgun (WGS) entry which is preliminary data.</text>
</comment>
<keyword evidence="3" id="KW-1185">Reference proteome</keyword>
<feature type="domain" description="Reverse transcriptase" evidence="1">
    <location>
        <begin position="80"/>
        <end position="356"/>
    </location>
</feature>
<organism evidence="2 3">
    <name type="scientific">Lolium multiflorum</name>
    <name type="common">Italian ryegrass</name>
    <name type="synonym">Lolium perenne subsp. multiflorum</name>
    <dbReference type="NCBI Taxonomy" id="4521"/>
    <lineage>
        <taxon>Eukaryota</taxon>
        <taxon>Viridiplantae</taxon>
        <taxon>Streptophyta</taxon>
        <taxon>Embryophyta</taxon>
        <taxon>Tracheophyta</taxon>
        <taxon>Spermatophyta</taxon>
        <taxon>Magnoliopsida</taxon>
        <taxon>Liliopsida</taxon>
        <taxon>Poales</taxon>
        <taxon>Poaceae</taxon>
        <taxon>BOP clade</taxon>
        <taxon>Pooideae</taxon>
        <taxon>Poodae</taxon>
        <taxon>Poeae</taxon>
        <taxon>Poeae Chloroplast Group 2 (Poeae type)</taxon>
        <taxon>Loliodinae</taxon>
        <taxon>Loliinae</taxon>
        <taxon>Lolium</taxon>
    </lineage>
</organism>
<proteinExistence type="predicted"/>
<evidence type="ECO:0000313" key="2">
    <source>
        <dbReference type="EMBL" id="KAK1609205.1"/>
    </source>
</evidence>
<name>A0AAD8QVM0_LOLMU</name>
<dbReference type="Pfam" id="PF00078">
    <property type="entry name" value="RVT_1"/>
    <property type="match status" value="1"/>
</dbReference>
<gene>
    <name evidence="2" type="ORF">QYE76_032878</name>
</gene>
<dbReference type="PANTHER" id="PTHR19446">
    <property type="entry name" value="REVERSE TRANSCRIPTASES"/>
    <property type="match status" value="1"/>
</dbReference>
<accession>A0AAD8QVM0</accession>
<evidence type="ECO:0000259" key="1">
    <source>
        <dbReference type="PROSITE" id="PS50878"/>
    </source>
</evidence>
<protein>
    <recommendedName>
        <fullName evidence="1">Reverse transcriptase domain-containing protein</fullName>
    </recommendedName>
</protein>
<dbReference type="SUPFAM" id="SSF56672">
    <property type="entry name" value="DNA/RNA polymerases"/>
    <property type="match status" value="1"/>
</dbReference>
<sequence>MSKIMGTSVPCAERFQWENLGLPVPDLSELDAVFTMQEVKDAVFDSPIDRAPGPDGFSGGFFKTSWNVIKDDLLRALNKFYDLNEPSFNSLNTAFFVLLPKKEAPSQISHYRPISLIHAFAKLVSKILAARLKPRMDELVSPCQSAFITGRSIQDNFLYVQNLAKHYHKTKTPALLLKLDIAKAFDTVSWVYILNMLEARGFPVRYRNWIALLFRTASSKVLINGVPGRIIEHQRGLRQGDSLSPFLFDLVMEPLHRMLDLATDGGVLSKLRGKQCTFRASLYADDVALFINPSQHDIEGLCEILAGFGRATGLITNIAKSSITPISCGNINVEGLATAIGIKVNPFPCNYLGMPLSIKKLTKADWQALLDKVDGFLATWKARLMSKAGRLEMLNSVLTSLAVYLMTINEMPAWVRKEFDRRRRAWLWAGETTCNGGKCRVNWKQVCRPKALGGLGVHCIQAFSAALRHRWMWQKWKKPNKPWAHMKIPMTKKDKALFAAATSIKIGNGETAIFWSDRWLFDQTPAEIAPDIFKISIRKNRTVKDALTNEKWLLDLRHNLDVQHLPQLLRLAQLVEAVQLTNDPDDIIWRFGSKQVYTARHPDPGCVRGLRMREKRGRACSIGERTHEPHHFLDANPPSPLVALSPPAPLLANPPVDCLNSVVPPPSSLYSAVRRALCLYSAVGQLPCAAPRRHAWHEEQMFAELFEEEIAAAAQDEDHMLILACMSGLYTETAIGRCGGSAPGRRKCKPRQRMEGCCMLYADYFADDPLHGEAVFMHRFRMSKKLFLRIVYALREYDSYFRCKLDCTGMAGFSALQKCTVAMDASIWSSW</sequence>
<reference evidence="2" key="1">
    <citation type="submission" date="2023-07" db="EMBL/GenBank/DDBJ databases">
        <title>A chromosome-level genome assembly of Lolium multiflorum.</title>
        <authorList>
            <person name="Chen Y."/>
            <person name="Copetti D."/>
            <person name="Kolliker R."/>
            <person name="Studer B."/>
        </authorList>
    </citation>
    <scope>NUCLEOTIDE SEQUENCE</scope>
    <source>
        <strain evidence="2">02402/16</strain>
        <tissue evidence="2">Leaf</tissue>
    </source>
</reference>
<dbReference type="AlphaFoldDB" id="A0AAD8QVM0"/>
<evidence type="ECO:0000313" key="3">
    <source>
        <dbReference type="Proteomes" id="UP001231189"/>
    </source>
</evidence>
<dbReference type="Proteomes" id="UP001231189">
    <property type="component" value="Unassembled WGS sequence"/>
</dbReference>
<dbReference type="InterPro" id="IPR043502">
    <property type="entry name" value="DNA/RNA_pol_sf"/>
</dbReference>
<dbReference type="InterPro" id="IPR000477">
    <property type="entry name" value="RT_dom"/>
</dbReference>